<protein>
    <submittedName>
        <fullName evidence="1">Uncharacterized protein</fullName>
    </submittedName>
</protein>
<evidence type="ECO:0000313" key="2">
    <source>
        <dbReference type="Proteomes" id="UP001240643"/>
    </source>
</evidence>
<reference evidence="1" key="1">
    <citation type="submission" date="2023-07" db="EMBL/GenBank/DDBJ databases">
        <title>Genomic Encyclopedia of Type Strains, Phase IV (KMG-IV): sequencing the most valuable type-strain genomes for metagenomic binning, comparative biology and taxonomic classification.</title>
        <authorList>
            <person name="Goeker M."/>
        </authorList>
    </citation>
    <scope>NUCLEOTIDE SEQUENCE [LARGE SCALE GENOMIC DNA]</scope>
    <source>
        <strain evidence="1">DSM 21204</strain>
    </source>
</reference>
<dbReference type="Proteomes" id="UP001240643">
    <property type="component" value="Unassembled WGS sequence"/>
</dbReference>
<comment type="caution">
    <text evidence="1">The sequence shown here is derived from an EMBL/GenBank/DDBJ whole genome shotgun (WGS) entry which is preliminary data.</text>
</comment>
<dbReference type="RefSeq" id="WP_307291972.1">
    <property type="nucleotide sequence ID" value="NZ_JAUSWO010000001.1"/>
</dbReference>
<dbReference type="EMBL" id="JAUSWO010000001">
    <property type="protein sequence ID" value="MDQ0514281.1"/>
    <property type="molecule type" value="Genomic_DNA"/>
</dbReference>
<name>A0ABU0LZZ5_9BACT</name>
<sequence>MDNYFKNNQLYVSLEDPFYSNKIKNRKWNGNHAQDAVLIAYSTTNPKIANTLENSIEVKNSNGEIFEKNKINNAYSNLISKDENHKFFVEGLNELVKKMNASKKFMKFSRKKAFKNNIKFHDDTLYSGKEIEGKLRKVNSKKITDIEKNDFNSFFNPESGDYLEPIIEEKDHLLWKNLKEIFEANSLEEEFPFRKAISDQIKEEKNFNFVNNNGLMINFKTPSSKNRISVVNKIRHYDKKSKNSIEILKLKNSNSFYESFDWLWIDVYKYEIDNQIHYLPVPANCNTIMIYNKKQNNENIKLERNLEKEKINNYFRNYFNLSNFNLPDIKQNKQIDYKSGYFYYVQNRLKKESDKIKEIKNFTFFHRIFRNSIILHNTYFEDGKKNIDSAAYFVGFKQSNSSLEIKKLEYHATNKNKRIRKSLQNLMKDGYVYFADLDVLGNIFNIKEIE</sequence>
<accession>A0ABU0LZZ5</accession>
<organism evidence="1 2">
    <name type="scientific">Mycoplasmoides fastidiosum</name>
    <dbReference type="NCBI Taxonomy" id="92758"/>
    <lineage>
        <taxon>Bacteria</taxon>
        <taxon>Bacillati</taxon>
        <taxon>Mycoplasmatota</taxon>
        <taxon>Mycoplasmoidales</taxon>
        <taxon>Mycoplasmoidaceae</taxon>
        <taxon>Mycoplasmoides</taxon>
    </lineage>
</organism>
<keyword evidence="2" id="KW-1185">Reference proteome</keyword>
<gene>
    <name evidence="1" type="ORF">J2Z62_000719</name>
</gene>
<evidence type="ECO:0000313" key="1">
    <source>
        <dbReference type="EMBL" id="MDQ0514281.1"/>
    </source>
</evidence>
<proteinExistence type="predicted"/>